<evidence type="ECO:0000313" key="5">
    <source>
        <dbReference type="EMBL" id="EFP08497.1"/>
    </source>
</evidence>
<feature type="region of interest" description="Disordered" evidence="1">
    <location>
        <begin position="602"/>
        <end position="640"/>
    </location>
</feature>
<dbReference type="GO" id="GO:0016747">
    <property type="term" value="F:acyltransferase activity, transferring groups other than amino-acyl groups"/>
    <property type="evidence" value="ECO:0007669"/>
    <property type="project" value="InterPro"/>
</dbReference>
<dbReference type="AlphaFoldDB" id="E3MT15"/>
<evidence type="ECO:0000256" key="1">
    <source>
        <dbReference type="SAM" id="MobiDB-lite"/>
    </source>
</evidence>
<dbReference type="Pfam" id="PF01757">
    <property type="entry name" value="Acyl_transf_3"/>
    <property type="match status" value="1"/>
</dbReference>
<feature type="transmembrane region" description="Helical" evidence="2">
    <location>
        <begin position="273"/>
        <end position="290"/>
    </location>
</feature>
<feature type="domain" description="Acyltransferase 3" evidence="3">
    <location>
        <begin position="13"/>
        <end position="370"/>
    </location>
</feature>
<feature type="compositionally biased region" description="Polar residues" evidence="1">
    <location>
        <begin position="609"/>
        <end position="621"/>
    </location>
</feature>
<evidence type="ECO:0000259" key="4">
    <source>
        <dbReference type="Pfam" id="PF19040"/>
    </source>
</evidence>
<dbReference type="GO" id="GO:0016020">
    <property type="term" value="C:membrane"/>
    <property type="evidence" value="ECO:0007669"/>
    <property type="project" value="TreeGrafter"/>
</dbReference>
<dbReference type="OMA" id="PRANSGY"/>
<gene>
    <name evidence="5" type="ORF">CRE_15577</name>
</gene>
<name>E3MT15_CAERE</name>
<evidence type="ECO:0000259" key="3">
    <source>
        <dbReference type="Pfam" id="PF01757"/>
    </source>
</evidence>
<keyword evidence="6" id="KW-1185">Reference proteome</keyword>
<protein>
    <recommendedName>
        <fullName evidence="7">SGNH domain-containing protein</fullName>
    </recommendedName>
</protein>
<feature type="region of interest" description="Disordered" evidence="1">
    <location>
        <begin position="784"/>
        <end position="904"/>
    </location>
</feature>
<proteinExistence type="predicted"/>
<keyword evidence="2" id="KW-0472">Membrane</keyword>
<dbReference type="InterPro" id="IPR050879">
    <property type="entry name" value="Acyltransferase_3"/>
</dbReference>
<evidence type="ECO:0000313" key="6">
    <source>
        <dbReference type="Proteomes" id="UP000008281"/>
    </source>
</evidence>
<feature type="transmembrane region" description="Helical" evidence="2">
    <location>
        <begin position="16"/>
        <end position="34"/>
    </location>
</feature>
<dbReference type="Pfam" id="PF19040">
    <property type="entry name" value="SGNH"/>
    <property type="match status" value="2"/>
</dbReference>
<dbReference type="Proteomes" id="UP000008281">
    <property type="component" value="Unassembled WGS sequence"/>
</dbReference>
<reference evidence="5" key="1">
    <citation type="submission" date="2007-07" db="EMBL/GenBank/DDBJ databases">
        <title>PCAP assembly of the Caenorhabditis remanei genome.</title>
        <authorList>
            <consortium name="The Caenorhabditis remanei Sequencing Consortium"/>
            <person name="Wilson R.K."/>
        </authorList>
    </citation>
    <scope>NUCLEOTIDE SEQUENCE [LARGE SCALE GENOMIC DNA]</scope>
    <source>
        <strain evidence="5">PB4641</strain>
    </source>
</reference>
<organism evidence="6">
    <name type="scientific">Caenorhabditis remanei</name>
    <name type="common">Caenorhabditis vulgaris</name>
    <dbReference type="NCBI Taxonomy" id="31234"/>
    <lineage>
        <taxon>Eukaryota</taxon>
        <taxon>Metazoa</taxon>
        <taxon>Ecdysozoa</taxon>
        <taxon>Nematoda</taxon>
        <taxon>Chromadorea</taxon>
        <taxon>Rhabditida</taxon>
        <taxon>Rhabditina</taxon>
        <taxon>Rhabditomorpha</taxon>
        <taxon>Rhabditoidea</taxon>
        <taxon>Rhabditidae</taxon>
        <taxon>Peloderinae</taxon>
        <taxon>Caenorhabditis</taxon>
    </lineage>
</organism>
<feature type="transmembrane region" description="Helical" evidence="2">
    <location>
        <begin position="40"/>
        <end position="58"/>
    </location>
</feature>
<feature type="transmembrane region" description="Helical" evidence="2">
    <location>
        <begin position="79"/>
        <end position="99"/>
    </location>
</feature>
<feature type="compositionally biased region" description="Polar residues" evidence="1">
    <location>
        <begin position="792"/>
        <end position="803"/>
    </location>
</feature>
<evidence type="ECO:0008006" key="7">
    <source>
        <dbReference type="Google" id="ProtNLM"/>
    </source>
</evidence>
<dbReference type="EMBL" id="DS268474">
    <property type="protein sequence ID" value="EFP08497.1"/>
    <property type="molecule type" value="Genomic_DNA"/>
</dbReference>
<dbReference type="PANTHER" id="PTHR23028:SF118">
    <property type="entry name" value="ACYL_TRANSF_3 DOMAIN-CONTAINING PROTEIN"/>
    <property type="match status" value="1"/>
</dbReference>
<evidence type="ECO:0000256" key="2">
    <source>
        <dbReference type="SAM" id="Phobius"/>
    </source>
</evidence>
<dbReference type="InParanoid" id="E3MT15"/>
<dbReference type="STRING" id="31234.E3MT15"/>
<dbReference type="OrthoDB" id="5825384at2759"/>
<dbReference type="GO" id="GO:0000271">
    <property type="term" value="P:polysaccharide biosynthetic process"/>
    <property type="evidence" value="ECO:0007669"/>
    <property type="project" value="TreeGrafter"/>
</dbReference>
<feature type="transmembrane region" description="Helical" evidence="2">
    <location>
        <begin position="353"/>
        <end position="373"/>
    </location>
</feature>
<feature type="transmembrane region" description="Helical" evidence="2">
    <location>
        <begin position="139"/>
        <end position="160"/>
    </location>
</feature>
<feature type="transmembrane region" description="Helical" evidence="2">
    <location>
        <begin position="322"/>
        <end position="341"/>
    </location>
</feature>
<dbReference type="InterPro" id="IPR043968">
    <property type="entry name" value="SGNH"/>
</dbReference>
<feature type="compositionally biased region" description="Polar residues" evidence="1">
    <location>
        <begin position="862"/>
        <end position="873"/>
    </location>
</feature>
<sequence>MIQPTPPPSKRQDLQGIRGLAILSVLGFHFYPFYFPNGYLGVDQFFVLSGFLMCMLLTKTEKMPVFSGFIHFYSRRFKRILPLYLLFILLTVISLYTVFPDASLLQNQSSATKALLFVSNRPHTGEEDYFEKLLIGIDLFTHTWSLSVEIQFYFIVPAIFFIGNKCNGHFKYGYYSIIGLISFLFYSILPSQVAFNSLFARIWQFMIGMMIYLHSIKPADTKDSSVSYRLLNSAENGENEKVILVDDFSDEEGEEDVELVSVPPKPSTYIGPFSKYCFLIPMAFVVTYPIEMFPFLVRPVFTCFTGLLMLVSVDDDFLSNRVLTYIGDISYSLYLIHWPIYAYTKLTFENNPYALGGGLLISMILAVIVYETYEKWYLKLSNTTCALLIVFLFLINVVLINKDAIQDMNFMNEMGGNSLNSTKETFPRLDGVTQNMTFDDATRLNKMWNKFDIEMMIEPGCIQRTPQHSRWCDYELKGDEYKIAIFGNSYTKNHHKMFVQECKNRAYNITMDSERGCEPLAASPNDHSCVKKLSEFVEFMDSSKPDYAFIFTRLERTSNSEKEGGVAAGVATSEVGTWDDHRVIPPSNACGTGEASTVIHTQPKDASGVNPSISQNPTKTGASKDRIATIDEETSEDDKRRAFPNARKNLETTWDAVETIQAEHPSNLLSRTGQMNRASLEASRASQLVDSLSTKTKCLERKVSETCLCSGVVDMVGKRDDHRVISPTTPTSPRARSWSLNRGLRPNILHTPVVVRQQGVLRDASAADMNLSQRLIDASEGIMENSHPPMANNLTPIRNGSPQSEEEKDESIPHANLDNTVRYEVYVSTANERNEESPNPEDVQAAVTASGGTTSPGSTPSLRLSNGNISNIQEAVASEANDEDEDEANQVNRGRSRIKKGSREMSSRMNFLRNSFTATIGSTLDILVIFFAVGDPFKDNNSSDLEHDRTFNEMKSQLNKFLPNIKKKLYILDSFPRANAAYISRVAADLKNGKKIEDISKTLLRPDGYERGRIRHAALVKECGDKCELIDYLPLFWKNSTNMYQYFDERGFSYFTSPNHLSAHGIELVRPIYNKICASL</sequence>
<feature type="transmembrane region" description="Helical" evidence="2">
    <location>
        <begin position="380"/>
        <end position="400"/>
    </location>
</feature>
<keyword evidence="2" id="KW-0812">Transmembrane</keyword>
<feature type="transmembrane region" description="Helical" evidence="2">
    <location>
        <begin position="172"/>
        <end position="189"/>
    </location>
</feature>
<accession>E3MT15</accession>
<dbReference type="eggNOG" id="ENOG502SGA9">
    <property type="taxonomic scope" value="Eukaryota"/>
</dbReference>
<feature type="domain" description="SGNH" evidence="4">
    <location>
        <begin position="945"/>
        <end position="1074"/>
    </location>
</feature>
<feature type="compositionally biased region" description="Low complexity" evidence="1">
    <location>
        <begin position="850"/>
        <end position="861"/>
    </location>
</feature>
<feature type="domain" description="SGNH" evidence="4">
    <location>
        <begin position="466"/>
        <end position="557"/>
    </location>
</feature>
<dbReference type="InterPro" id="IPR002656">
    <property type="entry name" value="Acyl_transf_3_dom"/>
</dbReference>
<dbReference type="HOGENOM" id="CLU_005679_12_1_1"/>
<keyword evidence="2" id="KW-1133">Transmembrane helix</keyword>
<dbReference type="FunCoup" id="E3MT15">
    <property type="interactions" value="33"/>
</dbReference>
<dbReference type="PANTHER" id="PTHR23028">
    <property type="entry name" value="ACETYLTRANSFERASE"/>
    <property type="match status" value="1"/>
</dbReference>